<accession>A0A138ZZI7</accession>
<keyword evidence="2" id="KW-0732">Signal</keyword>
<proteinExistence type="predicted"/>
<evidence type="ECO:0000313" key="4">
    <source>
        <dbReference type="Proteomes" id="UP000070544"/>
    </source>
</evidence>
<keyword evidence="4" id="KW-1185">Reference proteome</keyword>
<dbReference type="Proteomes" id="UP000070544">
    <property type="component" value="Unassembled WGS sequence"/>
</dbReference>
<feature type="signal peptide" evidence="2">
    <location>
        <begin position="1"/>
        <end position="33"/>
    </location>
</feature>
<evidence type="ECO:0000256" key="2">
    <source>
        <dbReference type="SAM" id="SignalP"/>
    </source>
</evidence>
<protein>
    <submittedName>
        <fullName evidence="3">Uncharacterized protein</fullName>
    </submittedName>
</protein>
<dbReference type="AlphaFoldDB" id="A0A138ZZI7"/>
<dbReference type="EMBL" id="KQ965844">
    <property type="protein sequence ID" value="KXS09910.1"/>
    <property type="molecule type" value="Genomic_DNA"/>
</dbReference>
<reference evidence="3 4" key="1">
    <citation type="journal article" date="2015" name="Genome Biol. Evol.">
        <title>Phylogenomic analyses indicate that early fungi evolved digesting cell walls of algal ancestors of land plants.</title>
        <authorList>
            <person name="Chang Y."/>
            <person name="Wang S."/>
            <person name="Sekimoto S."/>
            <person name="Aerts A.L."/>
            <person name="Choi C."/>
            <person name="Clum A."/>
            <person name="LaButti K.M."/>
            <person name="Lindquist E.A."/>
            <person name="Yee Ngan C."/>
            <person name="Ohm R.A."/>
            <person name="Salamov A.A."/>
            <person name="Grigoriev I.V."/>
            <person name="Spatafora J.W."/>
            <person name="Berbee M.L."/>
        </authorList>
    </citation>
    <scope>NUCLEOTIDE SEQUENCE [LARGE SCALE GENOMIC DNA]</scope>
    <source>
        <strain evidence="3 4">JEL478</strain>
    </source>
</reference>
<evidence type="ECO:0000256" key="1">
    <source>
        <dbReference type="SAM" id="MobiDB-lite"/>
    </source>
</evidence>
<evidence type="ECO:0000313" key="3">
    <source>
        <dbReference type="EMBL" id="KXS09910.1"/>
    </source>
</evidence>
<organism evidence="3 4">
    <name type="scientific">Gonapodya prolifera (strain JEL478)</name>
    <name type="common">Monoblepharis prolifera</name>
    <dbReference type="NCBI Taxonomy" id="1344416"/>
    <lineage>
        <taxon>Eukaryota</taxon>
        <taxon>Fungi</taxon>
        <taxon>Fungi incertae sedis</taxon>
        <taxon>Chytridiomycota</taxon>
        <taxon>Chytridiomycota incertae sedis</taxon>
        <taxon>Monoblepharidomycetes</taxon>
        <taxon>Monoblepharidales</taxon>
        <taxon>Gonapodyaceae</taxon>
        <taxon>Gonapodya</taxon>
    </lineage>
</organism>
<feature type="compositionally biased region" description="Low complexity" evidence="1">
    <location>
        <begin position="233"/>
        <end position="273"/>
    </location>
</feature>
<feature type="chain" id="PRO_5007295855" evidence="2">
    <location>
        <begin position="34"/>
        <end position="303"/>
    </location>
</feature>
<name>A0A138ZZI7_GONPJ</name>
<sequence length="303" mass="31050">MAAAFNPRMAITSITRPAALFLAAILIALPAQAQVRVIVQWGSVDCSGLPQAWALYDGPVIQSCTTWPGPVVASPEQLTCFPVQDATGKAVPLSVKSGCFPSVTSARSIDVRKLTSGTGDFQVLQVDVFMTSNCNATDQPALYSRGYVADGTCKAIQEVQSGTGSNFTQFHVGGPITYVRASCDVVSQCTDAACTNCQTLPVGQCLGENSTGINGAFVKASCIAGGTDSPASTSSLATPSSAADRSSTASPVLTSATSSSPSATSSPAVTATPKAGASTRSYNTLTFSALSLSFMSFITYAFL</sequence>
<feature type="region of interest" description="Disordered" evidence="1">
    <location>
        <begin position="233"/>
        <end position="275"/>
    </location>
</feature>
<gene>
    <name evidence="3" type="ORF">M427DRAFT_202784</name>
</gene>